<dbReference type="Pfam" id="PF02472">
    <property type="entry name" value="ExbD"/>
    <property type="match status" value="1"/>
</dbReference>
<accession>A0A7W7B3W5</accession>
<dbReference type="GO" id="GO:0015031">
    <property type="term" value="P:protein transport"/>
    <property type="evidence" value="ECO:0007669"/>
    <property type="project" value="UniProtKB-KW"/>
</dbReference>
<evidence type="ECO:0000256" key="5">
    <source>
        <dbReference type="ARBA" id="ARBA00022989"/>
    </source>
</evidence>
<feature type="transmembrane region" description="Helical" evidence="8">
    <location>
        <begin position="21"/>
        <end position="45"/>
    </location>
</feature>
<evidence type="ECO:0000256" key="1">
    <source>
        <dbReference type="ARBA" id="ARBA00004162"/>
    </source>
</evidence>
<comment type="caution">
    <text evidence="9">The sequence shown here is derived from an EMBL/GenBank/DDBJ whole genome shotgun (WGS) entry which is preliminary data.</text>
</comment>
<evidence type="ECO:0000256" key="3">
    <source>
        <dbReference type="ARBA" id="ARBA00022475"/>
    </source>
</evidence>
<dbReference type="GO" id="GO:0005886">
    <property type="term" value="C:plasma membrane"/>
    <property type="evidence" value="ECO:0007669"/>
    <property type="project" value="UniProtKB-SubCell"/>
</dbReference>
<gene>
    <name evidence="9" type="ORF">GGQ98_003190</name>
</gene>
<evidence type="ECO:0000256" key="2">
    <source>
        <dbReference type="ARBA" id="ARBA00005811"/>
    </source>
</evidence>
<keyword evidence="10" id="KW-1185">Reference proteome</keyword>
<evidence type="ECO:0000256" key="7">
    <source>
        <dbReference type="RuleBase" id="RU003879"/>
    </source>
</evidence>
<dbReference type="AlphaFoldDB" id="A0A7W7B3W5"/>
<keyword evidence="7" id="KW-0653">Protein transport</keyword>
<evidence type="ECO:0000313" key="9">
    <source>
        <dbReference type="EMBL" id="MBB4633551.1"/>
    </source>
</evidence>
<keyword evidence="6 8" id="KW-0472">Membrane</keyword>
<evidence type="ECO:0000256" key="4">
    <source>
        <dbReference type="ARBA" id="ARBA00022692"/>
    </source>
</evidence>
<proteinExistence type="inferred from homology"/>
<sequence>MAMGLSTGGRRGGKSQPMSEINVTPLVDVMLVLLIIFMIAAPLLVSGVPVDLPDSKAGALKQDNTPVQLSLNAEGELYIDEQLVPAEELGAKLAAISEARAGEAEAPRVYVRADRRLDFGNVMRVMGEVNAAGFKKVALVSEAGAEAR</sequence>
<dbReference type="PANTHER" id="PTHR30558">
    <property type="entry name" value="EXBD MEMBRANE COMPONENT OF PMF-DRIVEN MACROMOLECULE IMPORT SYSTEM"/>
    <property type="match status" value="1"/>
</dbReference>
<comment type="similarity">
    <text evidence="2 7">Belongs to the ExbD/TolR family.</text>
</comment>
<comment type="subcellular location">
    <subcellularLocation>
        <location evidence="1">Cell membrane</location>
        <topology evidence="1">Single-pass membrane protein</topology>
    </subcellularLocation>
    <subcellularLocation>
        <location evidence="7">Cell membrane</location>
        <topology evidence="7">Single-pass type II membrane protein</topology>
    </subcellularLocation>
</comment>
<organism evidence="9 10">
    <name type="scientific">Sphingosinicella soli</name>
    <dbReference type="NCBI Taxonomy" id="333708"/>
    <lineage>
        <taxon>Bacteria</taxon>
        <taxon>Pseudomonadati</taxon>
        <taxon>Pseudomonadota</taxon>
        <taxon>Alphaproteobacteria</taxon>
        <taxon>Sphingomonadales</taxon>
        <taxon>Sphingosinicellaceae</taxon>
        <taxon>Sphingosinicella</taxon>
    </lineage>
</organism>
<dbReference type="PANTHER" id="PTHR30558:SF7">
    <property type="entry name" value="TOL-PAL SYSTEM PROTEIN TOLR"/>
    <property type="match status" value="1"/>
</dbReference>
<keyword evidence="7" id="KW-0813">Transport</keyword>
<reference evidence="9 10" key="1">
    <citation type="submission" date="2020-08" db="EMBL/GenBank/DDBJ databases">
        <title>Genomic Encyclopedia of Type Strains, Phase IV (KMG-IV): sequencing the most valuable type-strain genomes for metagenomic binning, comparative biology and taxonomic classification.</title>
        <authorList>
            <person name="Goeker M."/>
        </authorList>
    </citation>
    <scope>NUCLEOTIDE SEQUENCE [LARGE SCALE GENOMIC DNA]</scope>
    <source>
        <strain evidence="9 10">DSM 17328</strain>
    </source>
</reference>
<dbReference type="RefSeq" id="WP_184071259.1">
    <property type="nucleotide sequence ID" value="NZ_JACHNZ010000047.1"/>
</dbReference>
<dbReference type="Gene3D" id="3.30.420.270">
    <property type="match status" value="1"/>
</dbReference>
<name>A0A7W7B3W5_9SPHN</name>
<dbReference type="InterPro" id="IPR003400">
    <property type="entry name" value="ExbD"/>
</dbReference>
<keyword evidence="3" id="KW-1003">Cell membrane</keyword>
<evidence type="ECO:0000313" key="10">
    <source>
        <dbReference type="Proteomes" id="UP000566324"/>
    </source>
</evidence>
<evidence type="ECO:0000256" key="6">
    <source>
        <dbReference type="ARBA" id="ARBA00023136"/>
    </source>
</evidence>
<keyword evidence="5 8" id="KW-1133">Transmembrane helix</keyword>
<protein>
    <submittedName>
        <fullName evidence="9">Biopolymer transport protein TolR</fullName>
    </submittedName>
</protein>
<keyword evidence="4 7" id="KW-0812">Transmembrane</keyword>
<dbReference type="EMBL" id="JACHNZ010000047">
    <property type="protein sequence ID" value="MBB4633551.1"/>
    <property type="molecule type" value="Genomic_DNA"/>
</dbReference>
<evidence type="ECO:0000256" key="8">
    <source>
        <dbReference type="SAM" id="Phobius"/>
    </source>
</evidence>
<dbReference type="Proteomes" id="UP000566324">
    <property type="component" value="Unassembled WGS sequence"/>
</dbReference>
<dbReference type="GO" id="GO:0022857">
    <property type="term" value="F:transmembrane transporter activity"/>
    <property type="evidence" value="ECO:0007669"/>
    <property type="project" value="InterPro"/>
</dbReference>